<dbReference type="AlphaFoldDB" id="Q983M0"/>
<evidence type="ECO:0000313" key="2">
    <source>
        <dbReference type="Proteomes" id="UP000000552"/>
    </source>
</evidence>
<organism evidence="1 2">
    <name type="scientific">Mesorhizobium japonicum (strain LMG 29417 / CECT 9101 / MAFF 303099)</name>
    <name type="common">Mesorhizobium loti (strain MAFF 303099)</name>
    <dbReference type="NCBI Taxonomy" id="266835"/>
    <lineage>
        <taxon>Bacteria</taxon>
        <taxon>Pseudomonadati</taxon>
        <taxon>Pseudomonadota</taxon>
        <taxon>Alphaproteobacteria</taxon>
        <taxon>Hyphomicrobiales</taxon>
        <taxon>Phyllobacteriaceae</taxon>
        <taxon>Mesorhizobium</taxon>
    </lineage>
</organism>
<proteinExistence type="predicted"/>
<protein>
    <submittedName>
        <fullName evidence="1">Msl8267 protein</fullName>
    </submittedName>
</protein>
<dbReference type="Proteomes" id="UP000000552">
    <property type="component" value="Chromosome"/>
</dbReference>
<dbReference type="KEGG" id="mlo:msl8267"/>
<name>Q983M0_RHILO</name>
<gene>
    <name evidence="1" type="ordered locus">msl8267</name>
</gene>
<dbReference type="HOGENOM" id="CLU_2603585_0_0_5"/>
<reference evidence="1 2" key="1">
    <citation type="journal article" date="2000" name="DNA Res.">
        <title>Complete genome structure of the nitrogen-fixing symbiotic bacterium Mesorhizobium loti.</title>
        <authorList>
            <person name="Kaneko T."/>
            <person name="Nakamura Y."/>
            <person name="Sato S."/>
            <person name="Asamizu E."/>
            <person name="Kato T."/>
            <person name="Sasamoto S."/>
            <person name="Watanabe A."/>
            <person name="Idesawa K."/>
            <person name="Ishikawa A."/>
            <person name="Kawashima K."/>
            <person name="Kimura T."/>
            <person name="Kishida Y."/>
            <person name="Kiyokawa C."/>
            <person name="Kohara M."/>
            <person name="Matsumoto M."/>
            <person name="Matsuno A."/>
            <person name="Mochizuki Y."/>
            <person name="Nakayama S."/>
            <person name="Nakazaki N."/>
            <person name="Shimpo S."/>
            <person name="Sugimoto M."/>
            <person name="Takeuchi C."/>
            <person name="Yamada M."/>
            <person name="Tabata S."/>
        </authorList>
    </citation>
    <scope>NUCLEOTIDE SEQUENCE [LARGE SCALE GENOMIC DNA]</scope>
    <source>
        <strain evidence="2">LMG 29417 / CECT 9101 / MAFF 303099</strain>
    </source>
</reference>
<sequence>MQMNDEITHMGIVHAGLRLGLPRRVRGLIIGIDTDNVEPVEIAELGAPKLLQFAAEHQMQKLFLPVFRGHVGPSHIVSL</sequence>
<accession>Q983M0</accession>
<dbReference type="EMBL" id="BA000012">
    <property type="protein sequence ID" value="BAB53860.1"/>
    <property type="molecule type" value="Genomic_DNA"/>
</dbReference>
<evidence type="ECO:0000313" key="1">
    <source>
        <dbReference type="EMBL" id="BAB53860.1"/>
    </source>
</evidence>